<organism evidence="2 3">
    <name type="scientific">Veillonella montpellierensis DNF00314</name>
    <dbReference type="NCBI Taxonomy" id="1401067"/>
    <lineage>
        <taxon>Bacteria</taxon>
        <taxon>Bacillati</taxon>
        <taxon>Bacillota</taxon>
        <taxon>Negativicutes</taxon>
        <taxon>Veillonellales</taxon>
        <taxon>Veillonellaceae</taxon>
        <taxon>Veillonella</taxon>
    </lineage>
</organism>
<dbReference type="GO" id="GO:0051131">
    <property type="term" value="P:chaperone-mediated protein complex assembly"/>
    <property type="evidence" value="ECO:0007669"/>
    <property type="project" value="InterPro"/>
</dbReference>
<evidence type="ECO:0000313" key="2">
    <source>
        <dbReference type="EMBL" id="KGF46868.1"/>
    </source>
</evidence>
<dbReference type="PANTHER" id="PTHR43680:SF2">
    <property type="entry name" value="NITRATE REDUCTASE MOLYBDENUM COFACTOR ASSEMBLY CHAPERONE NARJ"/>
    <property type="match status" value="1"/>
</dbReference>
<evidence type="ECO:0000313" key="3">
    <source>
        <dbReference type="Proteomes" id="UP000029628"/>
    </source>
</evidence>
<dbReference type="InterPro" id="IPR003765">
    <property type="entry name" value="NO3_reductase_chaperone_NarJ"/>
</dbReference>
<dbReference type="InterPro" id="IPR020945">
    <property type="entry name" value="DMSO/NO3_reduct_chaperone"/>
</dbReference>
<dbReference type="GO" id="GO:0042128">
    <property type="term" value="P:nitrate assimilation"/>
    <property type="evidence" value="ECO:0007669"/>
    <property type="project" value="UniProtKB-KW"/>
</dbReference>
<dbReference type="Pfam" id="PF02613">
    <property type="entry name" value="Nitrate_red_del"/>
    <property type="match status" value="1"/>
</dbReference>
<gene>
    <name evidence="2" type="ORF">HMPREF0872_06990</name>
</gene>
<dbReference type="SUPFAM" id="SSF89155">
    <property type="entry name" value="TorD-like"/>
    <property type="match status" value="1"/>
</dbReference>
<keyword evidence="3" id="KW-1185">Reference proteome</keyword>
<dbReference type="EMBL" id="JRNT01000026">
    <property type="protein sequence ID" value="KGF46868.1"/>
    <property type="molecule type" value="Genomic_DNA"/>
</dbReference>
<comment type="caution">
    <text evidence="2">The sequence shown here is derived from an EMBL/GenBank/DDBJ whole genome shotgun (WGS) entry which is preliminary data.</text>
</comment>
<dbReference type="AlphaFoldDB" id="A0A096AID7"/>
<dbReference type="GO" id="GO:0051082">
    <property type="term" value="F:unfolded protein binding"/>
    <property type="evidence" value="ECO:0007669"/>
    <property type="project" value="InterPro"/>
</dbReference>
<evidence type="ECO:0000256" key="1">
    <source>
        <dbReference type="ARBA" id="ARBA00023063"/>
    </source>
</evidence>
<dbReference type="GO" id="GO:0016530">
    <property type="term" value="F:metallochaperone activity"/>
    <property type="evidence" value="ECO:0007669"/>
    <property type="project" value="TreeGrafter"/>
</dbReference>
<dbReference type="InterPro" id="IPR036411">
    <property type="entry name" value="TorD-like_sf"/>
</dbReference>
<reference evidence="2 3" key="1">
    <citation type="submission" date="2014-07" db="EMBL/GenBank/DDBJ databases">
        <authorList>
            <person name="McCorrison J."/>
            <person name="Sanka R."/>
            <person name="Torralba M."/>
            <person name="Gillis M."/>
            <person name="Haft D.H."/>
            <person name="Methe B."/>
            <person name="Sutton G."/>
            <person name="Nelson K.E."/>
        </authorList>
    </citation>
    <scope>NUCLEOTIDE SEQUENCE [LARGE SCALE GENOMIC DNA]</scope>
    <source>
        <strain evidence="2 3">DNF00314</strain>
    </source>
</reference>
<dbReference type="RefSeq" id="WP_038152948.1">
    <property type="nucleotide sequence ID" value="NZ_JRNT01000026.1"/>
</dbReference>
<accession>A0A096AID7</accession>
<dbReference type="eggNOG" id="COG2180">
    <property type="taxonomic scope" value="Bacteria"/>
</dbReference>
<protein>
    <submittedName>
        <fullName evidence="2">Nitrate reductase</fullName>
    </submittedName>
</protein>
<proteinExistence type="predicted"/>
<name>A0A096AID7_9FIRM</name>
<dbReference type="NCBIfam" id="TIGR00684">
    <property type="entry name" value="narJ"/>
    <property type="match status" value="1"/>
</dbReference>
<keyword evidence="1" id="KW-0534">Nitrate assimilation</keyword>
<dbReference type="Proteomes" id="UP000029628">
    <property type="component" value="Unassembled WGS sequence"/>
</dbReference>
<dbReference type="PANTHER" id="PTHR43680">
    <property type="entry name" value="NITRATE REDUCTASE MOLYBDENUM COFACTOR ASSEMBLY CHAPERONE"/>
    <property type="match status" value="1"/>
</dbReference>
<sequence>MIDHSKTLQIISYLLEYPDAEWREEFSLYRQMLGEVSVPQNRDALAEFFDYVEEQGFAAYEEEYVRSFDFSQNTNLYLTMHDRTDFGKQANEMVVFKQMFLDHGFDITNELPDYLPAILELASTLDKRETFTVLAFAKQKIELLRDRLIKAKLPHVFLLDVVLTVMTRLEEQ</sequence>